<dbReference type="InterPro" id="IPR032710">
    <property type="entry name" value="NTF2-like_dom_sf"/>
</dbReference>
<dbReference type="SUPFAM" id="SSF54427">
    <property type="entry name" value="NTF2-like"/>
    <property type="match status" value="1"/>
</dbReference>
<dbReference type="AlphaFoldDB" id="A0A3N2BAA1"/>
<name>A0A3N2BAA1_9MICO</name>
<accession>A0A3N2BAA1</accession>
<dbReference type="RefSeq" id="WP_245990795.1">
    <property type="nucleotide sequence ID" value="NZ_RKHK01000001.1"/>
</dbReference>
<organism evidence="2 3">
    <name type="scientific">Bogoriella caseilytica</name>
    <dbReference type="NCBI Taxonomy" id="56055"/>
    <lineage>
        <taxon>Bacteria</taxon>
        <taxon>Bacillati</taxon>
        <taxon>Actinomycetota</taxon>
        <taxon>Actinomycetes</taxon>
        <taxon>Micrococcales</taxon>
        <taxon>Bogoriellaceae</taxon>
        <taxon>Bogoriella</taxon>
    </lineage>
</organism>
<feature type="domain" description="DUF4440" evidence="1">
    <location>
        <begin position="14"/>
        <end position="125"/>
    </location>
</feature>
<keyword evidence="3" id="KW-1185">Reference proteome</keyword>
<dbReference type="InterPro" id="IPR011944">
    <property type="entry name" value="Steroid_delta5-4_isomerase"/>
</dbReference>
<sequence length="156" mass="17237">MTADETSAMHRAEEISARFTDAWNSADAAALAELFAEDADFVNVVGLWWEDRERIRQAHDYGFRKIFGNSAMTLERTKLRRLGESAAIVHAEWSLTGQTAPGEKQARPRCGVFTFVMEQGDSGWLAVAAHNTDRVPGSETLIAEDDGLSPTSYQNS</sequence>
<evidence type="ECO:0000313" key="2">
    <source>
        <dbReference type="EMBL" id="ROR72186.1"/>
    </source>
</evidence>
<dbReference type="EMBL" id="RKHK01000001">
    <property type="protein sequence ID" value="ROR72186.1"/>
    <property type="molecule type" value="Genomic_DNA"/>
</dbReference>
<dbReference type="NCBIfam" id="TIGR02246">
    <property type="entry name" value="SgcJ/EcaC family oxidoreductase"/>
    <property type="match status" value="1"/>
</dbReference>
<dbReference type="Pfam" id="PF14534">
    <property type="entry name" value="DUF4440"/>
    <property type="match status" value="1"/>
</dbReference>
<dbReference type="InterPro" id="IPR027843">
    <property type="entry name" value="DUF4440"/>
</dbReference>
<dbReference type="Gene3D" id="3.10.450.50">
    <property type="match status" value="1"/>
</dbReference>
<proteinExistence type="predicted"/>
<comment type="caution">
    <text evidence="2">The sequence shown here is derived from an EMBL/GenBank/DDBJ whole genome shotgun (WGS) entry which is preliminary data.</text>
</comment>
<gene>
    <name evidence="2" type="ORF">EDD31_0534</name>
</gene>
<protein>
    <submittedName>
        <fullName evidence="2">Uncharacterized protein (TIGR02246 family)</fullName>
    </submittedName>
</protein>
<dbReference type="Proteomes" id="UP000280668">
    <property type="component" value="Unassembled WGS sequence"/>
</dbReference>
<evidence type="ECO:0000259" key="1">
    <source>
        <dbReference type="Pfam" id="PF14534"/>
    </source>
</evidence>
<evidence type="ECO:0000313" key="3">
    <source>
        <dbReference type="Proteomes" id="UP000280668"/>
    </source>
</evidence>
<reference evidence="2 3" key="1">
    <citation type="submission" date="2018-11" db="EMBL/GenBank/DDBJ databases">
        <title>Sequencing the genomes of 1000 actinobacteria strains.</title>
        <authorList>
            <person name="Klenk H.-P."/>
        </authorList>
    </citation>
    <scope>NUCLEOTIDE SEQUENCE [LARGE SCALE GENOMIC DNA]</scope>
    <source>
        <strain evidence="2 3">DSM 11294</strain>
    </source>
</reference>